<dbReference type="RefSeq" id="WP_058351726.1">
    <property type="nucleotide sequence ID" value="NZ_CABMMD010000057.1"/>
</dbReference>
<protein>
    <recommendedName>
        <fullName evidence="8">Sugar-binding protein</fullName>
    </recommendedName>
</protein>
<evidence type="ECO:0000256" key="1">
    <source>
        <dbReference type="ARBA" id="ARBA00008520"/>
    </source>
</evidence>
<evidence type="ECO:0000256" key="5">
    <source>
        <dbReference type="SAM" id="SignalP"/>
    </source>
</evidence>
<dbReference type="Proteomes" id="UP000054874">
    <property type="component" value="Unassembled WGS sequence"/>
</dbReference>
<dbReference type="Gene3D" id="3.40.190.10">
    <property type="entry name" value="Periplasmic binding protein-like II"/>
    <property type="match status" value="2"/>
</dbReference>
<dbReference type="Pfam" id="PF13416">
    <property type="entry name" value="SBP_bac_8"/>
    <property type="match status" value="1"/>
</dbReference>
<dbReference type="OrthoDB" id="9764072at2"/>
<comment type="similarity">
    <text evidence="1">Belongs to the bacterial solute-binding protein 1 family.</text>
</comment>
<feature type="chain" id="PRO_5038762895" description="Sugar-binding protein" evidence="5">
    <location>
        <begin position="21"/>
        <end position="428"/>
    </location>
</feature>
<dbReference type="PANTHER" id="PTHR30061:SF50">
    <property type="entry name" value="MALTOSE_MALTODEXTRIN-BINDING PERIPLASMIC PROTEIN"/>
    <property type="match status" value="1"/>
</dbReference>
<organism evidence="6 7">
    <name type="scientific">Acetivibrio ethanolgignens</name>
    <dbReference type="NCBI Taxonomy" id="290052"/>
    <lineage>
        <taxon>Bacteria</taxon>
        <taxon>Bacillati</taxon>
        <taxon>Bacillota</taxon>
        <taxon>Clostridia</taxon>
        <taxon>Eubacteriales</taxon>
        <taxon>Oscillospiraceae</taxon>
        <taxon>Acetivibrio</taxon>
    </lineage>
</organism>
<evidence type="ECO:0000256" key="3">
    <source>
        <dbReference type="ARBA" id="ARBA00022729"/>
    </source>
</evidence>
<dbReference type="CDD" id="cd13655">
    <property type="entry name" value="PBP2_oligosaccharide_1"/>
    <property type="match status" value="1"/>
</dbReference>
<dbReference type="STRING" id="290052.ASU35_06870"/>
<comment type="caution">
    <text evidence="6">The sequence shown here is derived from an EMBL/GenBank/DDBJ whole genome shotgun (WGS) entry which is preliminary data.</text>
</comment>
<dbReference type="InterPro" id="IPR006059">
    <property type="entry name" value="SBP"/>
</dbReference>
<dbReference type="GO" id="GO:0015768">
    <property type="term" value="P:maltose transport"/>
    <property type="evidence" value="ECO:0007669"/>
    <property type="project" value="TreeGrafter"/>
</dbReference>
<dbReference type="GO" id="GO:1901982">
    <property type="term" value="F:maltose binding"/>
    <property type="evidence" value="ECO:0007669"/>
    <property type="project" value="TreeGrafter"/>
</dbReference>
<sequence>MKKKIAMLLICTMVAGVLTACGGGDTTSADTKAETETSSEAEQGKQEVEDITLTVWGPQEDQVDDNSFLQVAAKQFGEAHPEWNITWEFGVCSEGDAGKNVTQDPTAAADVYMFANDQLGTLIEANAIAKLGGDTLEEVKATNSETMVKSVSDAEGNVYGVPFTGNTWFLYYDKSVYSEEDIKSLDTMMDKGTVAFPVTNTWYLPAFYFAVGGTMFGDGTDGAAGITFGGEQGAKATTYIAEAIASGKLIDDASGEGLDGLRNGTVAAIFSGTWDAANVAEALGENYGAASLPCITIDGKELQLKSFSGSKAYGVNPNSKNMKAAYALAAWLGSSDMQALHYELRNGGVVPCNTALLATDEFVGNPAALAQDATIANTSILQPSISEMGAYWSNAESMGKGLANNEITAKNAAEKTELWNEAINNTGL</sequence>
<feature type="signal peptide" evidence="5">
    <location>
        <begin position="1"/>
        <end position="20"/>
    </location>
</feature>
<evidence type="ECO:0000313" key="7">
    <source>
        <dbReference type="Proteomes" id="UP000054874"/>
    </source>
</evidence>
<evidence type="ECO:0008006" key="8">
    <source>
        <dbReference type="Google" id="ProtNLM"/>
    </source>
</evidence>
<evidence type="ECO:0000313" key="6">
    <source>
        <dbReference type="EMBL" id="KSV59995.1"/>
    </source>
</evidence>
<dbReference type="EMBL" id="LNAM01000057">
    <property type="protein sequence ID" value="KSV59995.1"/>
    <property type="molecule type" value="Genomic_DNA"/>
</dbReference>
<feature type="region of interest" description="Disordered" evidence="4">
    <location>
        <begin position="25"/>
        <end position="47"/>
    </location>
</feature>
<dbReference type="GO" id="GO:0055052">
    <property type="term" value="C:ATP-binding cassette (ABC) transporter complex, substrate-binding subunit-containing"/>
    <property type="evidence" value="ECO:0007669"/>
    <property type="project" value="TreeGrafter"/>
</dbReference>
<keyword evidence="7" id="KW-1185">Reference proteome</keyword>
<dbReference type="PANTHER" id="PTHR30061">
    <property type="entry name" value="MALTOSE-BINDING PERIPLASMIC PROTEIN"/>
    <property type="match status" value="1"/>
</dbReference>
<dbReference type="GO" id="GO:0042956">
    <property type="term" value="P:maltodextrin transmembrane transport"/>
    <property type="evidence" value="ECO:0007669"/>
    <property type="project" value="TreeGrafter"/>
</dbReference>
<gene>
    <name evidence="6" type="ORF">ASU35_06870</name>
</gene>
<accession>A0A0V8QHD4</accession>
<keyword evidence="2" id="KW-0813">Transport</keyword>
<evidence type="ECO:0000256" key="4">
    <source>
        <dbReference type="SAM" id="MobiDB-lite"/>
    </source>
</evidence>
<dbReference type="AlphaFoldDB" id="A0A0V8QHD4"/>
<reference evidence="6 7" key="1">
    <citation type="submission" date="2015-11" db="EMBL/GenBank/DDBJ databases">
        <title>Butyribacter intestini gen. nov., sp. nov., a butyric acid-producing bacterium of the family Lachnospiraceae isolated from the human faeces.</title>
        <authorList>
            <person name="Zou Y."/>
            <person name="Xue W."/>
            <person name="Luo G."/>
            <person name="Lv M."/>
        </authorList>
    </citation>
    <scope>NUCLEOTIDE SEQUENCE [LARGE SCALE GENOMIC DNA]</scope>
    <source>
        <strain evidence="6 7">ACET-33324</strain>
    </source>
</reference>
<keyword evidence="3 5" id="KW-0732">Signal</keyword>
<feature type="compositionally biased region" description="Low complexity" evidence="4">
    <location>
        <begin position="26"/>
        <end position="41"/>
    </location>
</feature>
<evidence type="ECO:0000256" key="2">
    <source>
        <dbReference type="ARBA" id="ARBA00022448"/>
    </source>
</evidence>
<dbReference type="SUPFAM" id="SSF53850">
    <property type="entry name" value="Periplasmic binding protein-like II"/>
    <property type="match status" value="1"/>
</dbReference>
<name>A0A0V8QHD4_9FIRM</name>
<dbReference type="PROSITE" id="PS51257">
    <property type="entry name" value="PROKAR_LIPOPROTEIN"/>
    <property type="match status" value="1"/>
</dbReference>
<proteinExistence type="inferred from homology"/>